<sequence length="89" mass="10325">MASFKVLFCISLFALFLIWSFEAPLFVEFSMVKLVAEEQPKAYKFRSSTDKPSLIEHGREAIRENIERHGGYPFAMRPRPCPGRRPHPL</sequence>
<evidence type="ECO:0000256" key="1">
    <source>
        <dbReference type="SAM" id="SignalP"/>
    </source>
</evidence>
<protein>
    <submittedName>
        <fullName evidence="2">Uncharacterized protein</fullName>
    </submittedName>
</protein>
<dbReference type="Proteomes" id="UP000323597">
    <property type="component" value="Chromosome D01"/>
</dbReference>
<gene>
    <name evidence="2" type="ORF">E1A91_D01G053700v1</name>
</gene>
<organism evidence="2 3">
    <name type="scientific">Gossypium mustelinum</name>
    <name type="common">Cotton</name>
    <name type="synonym">Gossypium caicoense</name>
    <dbReference type="NCBI Taxonomy" id="34275"/>
    <lineage>
        <taxon>Eukaryota</taxon>
        <taxon>Viridiplantae</taxon>
        <taxon>Streptophyta</taxon>
        <taxon>Embryophyta</taxon>
        <taxon>Tracheophyta</taxon>
        <taxon>Spermatophyta</taxon>
        <taxon>Magnoliopsida</taxon>
        <taxon>eudicotyledons</taxon>
        <taxon>Gunneridae</taxon>
        <taxon>Pentapetalae</taxon>
        <taxon>rosids</taxon>
        <taxon>malvids</taxon>
        <taxon>Malvales</taxon>
        <taxon>Malvaceae</taxon>
        <taxon>Malvoideae</taxon>
        <taxon>Gossypium</taxon>
    </lineage>
</organism>
<dbReference type="AlphaFoldDB" id="A0A5D2W597"/>
<evidence type="ECO:0000313" key="2">
    <source>
        <dbReference type="EMBL" id="TYI96190.1"/>
    </source>
</evidence>
<evidence type="ECO:0000313" key="3">
    <source>
        <dbReference type="Proteomes" id="UP000323597"/>
    </source>
</evidence>
<feature type="chain" id="PRO_5023020372" evidence="1">
    <location>
        <begin position="24"/>
        <end position="89"/>
    </location>
</feature>
<feature type="signal peptide" evidence="1">
    <location>
        <begin position="1"/>
        <end position="23"/>
    </location>
</feature>
<proteinExistence type="predicted"/>
<keyword evidence="3" id="KW-1185">Reference proteome</keyword>
<keyword evidence="1" id="KW-0732">Signal</keyword>
<reference evidence="2 3" key="1">
    <citation type="submission" date="2019-07" db="EMBL/GenBank/DDBJ databases">
        <title>WGS assembly of Gossypium mustelinum.</title>
        <authorList>
            <person name="Chen Z.J."/>
            <person name="Sreedasyam A."/>
            <person name="Ando A."/>
            <person name="Song Q."/>
            <person name="De L."/>
            <person name="Hulse-Kemp A."/>
            <person name="Ding M."/>
            <person name="Ye W."/>
            <person name="Kirkbride R."/>
            <person name="Jenkins J."/>
            <person name="Plott C."/>
            <person name="Lovell J."/>
            <person name="Lin Y.-M."/>
            <person name="Vaughn R."/>
            <person name="Liu B."/>
            <person name="Li W."/>
            <person name="Simpson S."/>
            <person name="Scheffler B."/>
            <person name="Saski C."/>
            <person name="Grover C."/>
            <person name="Hu G."/>
            <person name="Conover J."/>
            <person name="Carlson J."/>
            <person name="Shu S."/>
            <person name="Boston L."/>
            <person name="Williams M."/>
            <person name="Peterson D."/>
            <person name="Mcgee K."/>
            <person name="Jones D."/>
            <person name="Wendel J."/>
            <person name="Stelly D."/>
            <person name="Grimwood J."/>
            <person name="Schmutz J."/>
        </authorList>
    </citation>
    <scope>NUCLEOTIDE SEQUENCE [LARGE SCALE GENOMIC DNA]</scope>
    <source>
        <strain evidence="2">1408120.09</strain>
    </source>
</reference>
<dbReference type="EMBL" id="CM017649">
    <property type="protein sequence ID" value="TYI96190.1"/>
    <property type="molecule type" value="Genomic_DNA"/>
</dbReference>
<accession>A0A5D2W597</accession>
<name>A0A5D2W597_GOSMU</name>